<evidence type="ECO:0000313" key="2">
    <source>
        <dbReference type="Proteomes" id="UP000003438"/>
    </source>
</evidence>
<protein>
    <recommendedName>
        <fullName evidence="3">Selenium binding protein</fullName>
    </recommendedName>
</protein>
<evidence type="ECO:0008006" key="3">
    <source>
        <dbReference type="Google" id="ProtNLM"/>
    </source>
</evidence>
<dbReference type="STRING" id="411471.SUBVAR_06016"/>
<dbReference type="Proteomes" id="UP000003438">
    <property type="component" value="Unassembled WGS sequence"/>
</dbReference>
<dbReference type="eggNOG" id="ENOG5032B7V">
    <property type="taxonomic scope" value="Bacteria"/>
</dbReference>
<organism evidence="1 2">
    <name type="scientific">Subdoligranulum variabile DSM 15176</name>
    <dbReference type="NCBI Taxonomy" id="411471"/>
    <lineage>
        <taxon>Bacteria</taxon>
        <taxon>Bacillati</taxon>
        <taxon>Bacillota</taxon>
        <taxon>Clostridia</taxon>
        <taxon>Eubacteriales</taxon>
        <taxon>Oscillospiraceae</taxon>
        <taxon>Subdoligranulum</taxon>
    </lineage>
</organism>
<comment type="caution">
    <text evidence="1">The sequence shown here is derived from an EMBL/GenBank/DDBJ whole genome shotgun (WGS) entry which is preliminary data.</text>
</comment>
<dbReference type="OrthoDB" id="2303037at2"/>
<dbReference type="AlphaFoldDB" id="D1PNU5"/>
<keyword evidence="2" id="KW-1185">Reference proteome</keyword>
<sequence length="142" mass="16785">MYESYTRQALPEKHYRELLGTALCVFNSNNAFVIENILRVSDSYIWYELVDKESGKLKSALRENICKDGNYEIASTFEELVEMRNRIIHSFQITDVDNKQKLATKTKVNQGNKQFVIDENYLMEFIRKNDKLSELLHDFRGY</sequence>
<name>D1PNU5_9FIRM</name>
<evidence type="ECO:0000313" key="1">
    <source>
        <dbReference type="EMBL" id="EFB76230.1"/>
    </source>
</evidence>
<accession>D1PNU5</accession>
<proteinExistence type="predicted"/>
<dbReference type="RefSeq" id="WP_007047390.1">
    <property type="nucleotide sequence ID" value="NZ_GG704769.1"/>
</dbReference>
<dbReference type="HOGENOM" id="CLU_1821456_0_0_9"/>
<gene>
    <name evidence="1" type="ORF">SUBVAR_06016</name>
</gene>
<reference evidence="1" key="1">
    <citation type="submission" date="2009-12" db="EMBL/GenBank/DDBJ databases">
        <authorList>
            <person name="Weinstock G."/>
            <person name="Sodergren E."/>
            <person name="Clifton S."/>
            <person name="Fulton L."/>
            <person name="Fulton B."/>
            <person name="Courtney L."/>
            <person name="Fronick C."/>
            <person name="Harrison M."/>
            <person name="Strong C."/>
            <person name="Farmer C."/>
            <person name="Delahaunty K."/>
            <person name="Markovic C."/>
            <person name="Hall O."/>
            <person name="Minx P."/>
            <person name="Tomlinson C."/>
            <person name="Mitreva M."/>
            <person name="Nelson J."/>
            <person name="Hou S."/>
            <person name="Wollam A."/>
            <person name="Pepin K.H."/>
            <person name="Johnson M."/>
            <person name="Bhonagiri V."/>
            <person name="Nash W.E."/>
            <person name="Warren W."/>
            <person name="Chinwalla A."/>
            <person name="Mardis E.R."/>
            <person name="Wilson R.K."/>
        </authorList>
    </citation>
    <scope>NUCLEOTIDE SEQUENCE [LARGE SCALE GENOMIC DNA]</scope>
    <source>
        <strain evidence="1">DSM 15176</strain>
    </source>
</reference>
<dbReference type="EMBL" id="ACBY02000023">
    <property type="protein sequence ID" value="EFB76230.1"/>
    <property type="molecule type" value="Genomic_DNA"/>
</dbReference>